<keyword evidence="4" id="KW-1133">Transmembrane helix</keyword>
<dbReference type="EMBL" id="MU069579">
    <property type="protein sequence ID" value="KAF5838417.1"/>
    <property type="molecule type" value="Genomic_DNA"/>
</dbReference>
<protein>
    <recommendedName>
        <fullName evidence="8">Guanylate cyclase domain-containing protein</fullName>
    </recommendedName>
</protein>
<dbReference type="Proteomes" id="UP000815325">
    <property type="component" value="Unassembled WGS sequence"/>
</dbReference>
<evidence type="ECO:0000256" key="6">
    <source>
        <dbReference type="ARBA" id="ARBA00023239"/>
    </source>
</evidence>
<evidence type="ECO:0000259" key="8">
    <source>
        <dbReference type="PROSITE" id="PS50125"/>
    </source>
</evidence>
<feature type="region of interest" description="Disordered" evidence="7">
    <location>
        <begin position="12"/>
        <end position="38"/>
    </location>
</feature>
<comment type="subcellular location">
    <subcellularLocation>
        <location evidence="1">Membrane</location>
    </subcellularLocation>
</comment>
<keyword evidence="5" id="KW-0472">Membrane</keyword>
<evidence type="ECO:0000313" key="10">
    <source>
        <dbReference type="Proteomes" id="UP000815325"/>
    </source>
</evidence>
<keyword evidence="6" id="KW-0456">Lyase</keyword>
<dbReference type="PROSITE" id="PS50125">
    <property type="entry name" value="GUANYLATE_CYCLASE_2"/>
    <property type="match status" value="1"/>
</dbReference>
<dbReference type="Pfam" id="PF00211">
    <property type="entry name" value="Guanylate_cyc"/>
    <property type="match status" value="1"/>
</dbReference>
<evidence type="ECO:0000256" key="7">
    <source>
        <dbReference type="SAM" id="MobiDB-lite"/>
    </source>
</evidence>
<organism evidence="9 10">
    <name type="scientific">Dunaliella salina</name>
    <name type="common">Green alga</name>
    <name type="synonym">Protococcus salinus</name>
    <dbReference type="NCBI Taxonomy" id="3046"/>
    <lineage>
        <taxon>Eukaryota</taxon>
        <taxon>Viridiplantae</taxon>
        <taxon>Chlorophyta</taxon>
        <taxon>core chlorophytes</taxon>
        <taxon>Chlorophyceae</taxon>
        <taxon>CS clade</taxon>
        <taxon>Chlamydomonadales</taxon>
        <taxon>Dunaliellaceae</taxon>
        <taxon>Dunaliella</taxon>
    </lineage>
</organism>
<dbReference type="SUPFAM" id="SSF55073">
    <property type="entry name" value="Nucleotide cyclase"/>
    <property type="match status" value="1"/>
</dbReference>
<evidence type="ECO:0000256" key="2">
    <source>
        <dbReference type="ARBA" id="ARBA00022692"/>
    </source>
</evidence>
<accession>A0ABQ7GUX2</accession>
<dbReference type="InterPro" id="IPR001054">
    <property type="entry name" value="A/G_cyclase"/>
</dbReference>
<evidence type="ECO:0000256" key="4">
    <source>
        <dbReference type="ARBA" id="ARBA00022989"/>
    </source>
</evidence>
<name>A0ABQ7GUX2_DUNSA</name>
<evidence type="ECO:0000256" key="1">
    <source>
        <dbReference type="ARBA" id="ARBA00004370"/>
    </source>
</evidence>
<sequence>MRRLFSCFAPPSFSDSRAQKARVSEGRSSETSGIQNPSGVVKSGVSAIGGANCADTEVLHYVEGKCCDLLFICARLQDPSICALLEQQELSQLEHSTGQGGAFLRDLLGAERAQAAVEAAQQGMPYKTVLERELPAEMQRADVHGVQHPHLLVPAQLACKSRPFLWPSHAQVEREGAGSAERPQEKGSSAACTTSNSSSSFLDSRLSASLFVSGITSREGAASVSSSTFWSSSVSPSTLPTQGSSLSLQHQTSSSTKNGDFMQPTLGSPTCSKAPDQQIPAPAKAKPDADLSQSLISKAQGLSNTALDLIQGPSCDKHNSGDYERTLAMLQILQLDHSPATSNQPLPSFPRKSMSNPSAKIPYPLLDGEGRTATCVGLGRQHGAASTAHAPPQDAGLYIGTLCPAQGPPAISSSPADKDYPAAARFPQVKDLVGEDRGPHVVCPQTGSSLRAERPLMNDLEDIAEEKSCASSVKPSCKERQRSQECLERHARAAFEISIRPVQTEAGRSKPLVMVNFADISDQMQVQGFLLSLAESQLLLLSSLLPKHAIDFLARQSSATDAIPQNMAKLARSHEAVTLLFMDICGYTTMAKSVEPQEIMALLNTLFSTLDRLTDEFKVTKVETAGDCYIVSSGVLSDNSDDGFSHTLDDHNAPEASARRVMEFAKAMLQEAAKITMPRSTDPVQVRVGMHTGNVVSGLIGTKLPKFSIFGDTMNCAARMESTGVPGRIHVSETTHGLLPEYAWESMGLIPVKGKGNMLTYLWDNYKSWSGQPCLEKPQQMSRELGVMLPLPPVMTV</sequence>
<gene>
    <name evidence="9" type="ORF">DUNSADRAFT_2885</name>
</gene>
<feature type="region of interest" description="Disordered" evidence="7">
    <location>
        <begin position="240"/>
        <end position="291"/>
    </location>
</feature>
<feature type="domain" description="Guanylate cyclase" evidence="8">
    <location>
        <begin position="578"/>
        <end position="721"/>
    </location>
</feature>
<keyword evidence="2" id="KW-0812">Transmembrane</keyword>
<dbReference type="SMART" id="SM00044">
    <property type="entry name" value="CYCc"/>
    <property type="match status" value="1"/>
</dbReference>
<keyword evidence="10" id="KW-1185">Reference proteome</keyword>
<feature type="region of interest" description="Disordered" evidence="7">
    <location>
        <begin position="171"/>
        <end position="200"/>
    </location>
</feature>
<evidence type="ECO:0000256" key="3">
    <source>
        <dbReference type="ARBA" id="ARBA00022741"/>
    </source>
</evidence>
<comment type="caution">
    <text evidence="9">The sequence shown here is derived from an EMBL/GenBank/DDBJ whole genome shotgun (WGS) entry which is preliminary data.</text>
</comment>
<evidence type="ECO:0000313" key="9">
    <source>
        <dbReference type="EMBL" id="KAF5838417.1"/>
    </source>
</evidence>
<reference evidence="9" key="1">
    <citation type="submission" date="2017-08" db="EMBL/GenBank/DDBJ databases">
        <authorList>
            <person name="Polle J.E."/>
            <person name="Barry K."/>
            <person name="Cushman J."/>
            <person name="Schmutz J."/>
            <person name="Tran D."/>
            <person name="Hathwaick L.T."/>
            <person name="Yim W.C."/>
            <person name="Jenkins J."/>
            <person name="Mckie-Krisberg Z.M."/>
            <person name="Prochnik S."/>
            <person name="Lindquist E."/>
            <person name="Dockter R.B."/>
            <person name="Adam C."/>
            <person name="Molina H."/>
            <person name="Bunkerborg J."/>
            <person name="Jin E."/>
            <person name="Buchheim M."/>
            <person name="Magnuson J."/>
        </authorList>
    </citation>
    <scope>NUCLEOTIDE SEQUENCE</scope>
    <source>
        <strain evidence="9">CCAP 19/18</strain>
    </source>
</reference>
<dbReference type="InterPro" id="IPR050401">
    <property type="entry name" value="Cyclic_nucleotide_synthase"/>
</dbReference>
<feature type="compositionally biased region" description="Low complexity" evidence="7">
    <location>
        <begin position="240"/>
        <end position="256"/>
    </location>
</feature>
<keyword evidence="3" id="KW-0547">Nucleotide-binding</keyword>
<dbReference type="PANTHER" id="PTHR11920:SF335">
    <property type="entry name" value="GUANYLATE CYCLASE"/>
    <property type="match status" value="1"/>
</dbReference>
<dbReference type="CDD" id="cd07302">
    <property type="entry name" value="CHD"/>
    <property type="match status" value="1"/>
</dbReference>
<feature type="compositionally biased region" description="Low complexity" evidence="7">
    <location>
        <begin position="273"/>
        <end position="284"/>
    </location>
</feature>
<dbReference type="PANTHER" id="PTHR11920">
    <property type="entry name" value="GUANYLYL CYCLASE"/>
    <property type="match status" value="1"/>
</dbReference>
<dbReference type="InterPro" id="IPR029787">
    <property type="entry name" value="Nucleotide_cyclase"/>
</dbReference>
<dbReference type="Gene3D" id="3.30.70.1230">
    <property type="entry name" value="Nucleotide cyclase"/>
    <property type="match status" value="1"/>
</dbReference>
<evidence type="ECO:0000256" key="5">
    <source>
        <dbReference type="ARBA" id="ARBA00023136"/>
    </source>
</evidence>
<proteinExistence type="predicted"/>
<feature type="compositionally biased region" description="Polar residues" evidence="7">
    <location>
        <begin position="29"/>
        <end position="38"/>
    </location>
</feature>
<feature type="compositionally biased region" description="Low complexity" evidence="7">
    <location>
        <begin position="188"/>
        <end position="200"/>
    </location>
</feature>